<proteinExistence type="inferred from homology"/>
<dbReference type="EMBL" id="MWQO01000062">
    <property type="protein sequence ID" value="THD07313.1"/>
    <property type="molecule type" value="Genomic_DNA"/>
</dbReference>
<dbReference type="GO" id="GO:0016020">
    <property type="term" value="C:membrane"/>
    <property type="evidence" value="ECO:0007669"/>
    <property type="project" value="UniProtKB-SubCell"/>
</dbReference>
<accession>A0A4S3KFD6</accession>
<evidence type="ECO:0000313" key="8">
    <source>
        <dbReference type="Proteomes" id="UP000307749"/>
    </source>
</evidence>
<dbReference type="PANTHER" id="PTHR12608:SF1">
    <property type="entry name" value="TRANSMEMBRANE PROTEIN 165"/>
    <property type="match status" value="1"/>
</dbReference>
<evidence type="ECO:0000256" key="6">
    <source>
        <dbReference type="RuleBase" id="RU365102"/>
    </source>
</evidence>
<dbReference type="Pfam" id="PF01169">
    <property type="entry name" value="GDT1"/>
    <property type="match status" value="2"/>
</dbReference>
<feature type="transmembrane region" description="Helical" evidence="6">
    <location>
        <begin position="134"/>
        <end position="155"/>
    </location>
</feature>
<keyword evidence="8" id="KW-1185">Reference proteome</keyword>
<reference evidence="7 8" key="1">
    <citation type="submission" date="2017-02" db="EMBL/GenBank/DDBJ databases">
        <title>Whole genome sequencing of Metallibacterium scheffleri DSM 24874 (T).</title>
        <authorList>
            <person name="Kumar S."/>
            <person name="Patil P."/>
            <person name="Patil P.B."/>
        </authorList>
    </citation>
    <scope>NUCLEOTIDE SEQUENCE [LARGE SCALE GENOMIC DNA]</scope>
    <source>
        <strain evidence="7 8">DSM 24874</strain>
    </source>
</reference>
<gene>
    <name evidence="7" type="ORF">B1806_15155</name>
</gene>
<feature type="transmembrane region" description="Helical" evidence="6">
    <location>
        <begin position="67"/>
        <end position="84"/>
    </location>
</feature>
<protein>
    <recommendedName>
        <fullName evidence="6">GDT1 family protein</fullName>
    </recommendedName>
</protein>
<feature type="transmembrane region" description="Helical" evidence="6">
    <location>
        <begin position="167"/>
        <end position="185"/>
    </location>
</feature>
<dbReference type="AlphaFoldDB" id="A0A4S3KFD6"/>
<comment type="similarity">
    <text evidence="2 6">Belongs to the GDT1 family.</text>
</comment>
<dbReference type="RefSeq" id="WP_081127153.1">
    <property type="nucleotide sequence ID" value="NZ_DAHXOC010000005.1"/>
</dbReference>
<comment type="subcellular location">
    <subcellularLocation>
        <location evidence="1 6">Membrane</location>
        <topology evidence="1 6">Multi-pass membrane protein</topology>
    </subcellularLocation>
</comment>
<dbReference type="GO" id="GO:0046873">
    <property type="term" value="F:metal ion transmembrane transporter activity"/>
    <property type="evidence" value="ECO:0007669"/>
    <property type="project" value="InterPro"/>
</dbReference>
<organism evidence="7 8">
    <name type="scientific">Metallibacterium scheffleri</name>
    <dbReference type="NCBI Taxonomy" id="993689"/>
    <lineage>
        <taxon>Bacteria</taxon>
        <taxon>Pseudomonadati</taxon>
        <taxon>Pseudomonadota</taxon>
        <taxon>Gammaproteobacteria</taxon>
        <taxon>Lysobacterales</taxon>
        <taxon>Rhodanobacteraceae</taxon>
        <taxon>Metallibacterium</taxon>
    </lineage>
</organism>
<dbReference type="STRING" id="993689.GCA_002077135_01839"/>
<evidence type="ECO:0000256" key="1">
    <source>
        <dbReference type="ARBA" id="ARBA00004141"/>
    </source>
</evidence>
<dbReference type="OrthoDB" id="9801356at2"/>
<evidence type="ECO:0000256" key="4">
    <source>
        <dbReference type="ARBA" id="ARBA00022989"/>
    </source>
</evidence>
<dbReference type="Proteomes" id="UP000307749">
    <property type="component" value="Unassembled WGS sequence"/>
</dbReference>
<feature type="transmembrane region" description="Helical" evidence="6">
    <location>
        <begin position="37"/>
        <end position="61"/>
    </location>
</feature>
<evidence type="ECO:0000256" key="2">
    <source>
        <dbReference type="ARBA" id="ARBA00009190"/>
    </source>
</evidence>
<dbReference type="InterPro" id="IPR001727">
    <property type="entry name" value="GDT1-like"/>
</dbReference>
<keyword evidence="4 6" id="KW-1133">Transmembrane helix</keyword>
<keyword evidence="5 6" id="KW-0472">Membrane</keyword>
<evidence type="ECO:0000313" key="7">
    <source>
        <dbReference type="EMBL" id="THD07313.1"/>
    </source>
</evidence>
<name>A0A4S3KFD6_9GAMM</name>
<evidence type="ECO:0000256" key="3">
    <source>
        <dbReference type="ARBA" id="ARBA00022692"/>
    </source>
</evidence>
<feature type="transmembrane region" description="Helical" evidence="6">
    <location>
        <begin position="96"/>
        <end position="114"/>
    </location>
</feature>
<dbReference type="PANTHER" id="PTHR12608">
    <property type="entry name" value="TRANSMEMBRANE PROTEIN HTP-1 RELATED"/>
    <property type="match status" value="1"/>
</dbReference>
<evidence type="ECO:0000256" key="5">
    <source>
        <dbReference type="ARBA" id="ARBA00023136"/>
    </source>
</evidence>
<keyword evidence="3 6" id="KW-0812">Transmembrane</keyword>
<sequence length="186" mass="20099">MHTLWIAFAGVALAELGDKTQLLSLVLAARYRKPLPIVLGILVATLFNHALAALAGAWLGTLLTPDMQRWLVGLSLLAVAAWMLKPDRIDADAAAAPMRARGVFAATTIAFFLAEMGDKTQVATLILGADFHPYWQVVAGSTLGMLAVNVPTVWLGARYAQRIPLRLTRMLATILFAALGLWVLLR</sequence>
<comment type="caution">
    <text evidence="7">The sequence shown here is derived from an EMBL/GenBank/DDBJ whole genome shotgun (WGS) entry which is preliminary data.</text>
</comment>